<evidence type="ECO:0000313" key="3">
    <source>
        <dbReference type="WBParaSite" id="ALUE_0002340601-mRNA-1"/>
    </source>
</evidence>
<feature type="domain" description="RSE1/DDB1/CPSF1 second beta-propeller" evidence="1">
    <location>
        <begin position="6"/>
        <end position="83"/>
    </location>
</feature>
<evidence type="ECO:0000259" key="1">
    <source>
        <dbReference type="Pfam" id="PF23726"/>
    </source>
</evidence>
<dbReference type="Gene3D" id="2.130.10.10">
    <property type="entry name" value="YVTN repeat-like/Quinoprotein amine dehydrogenase"/>
    <property type="match status" value="1"/>
</dbReference>
<sequence length="85" mass="9337">MSLSPIGDEIESKLCAVAYWTDMSVALRSLPDLNEIVREKCGGEMLARSLHICMMEGIVYLLVALGDGTLYYYQIDMNSGSLASI</sequence>
<dbReference type="WBParaSite" id="ALUE_0002340601-mRNA-1">
    <property type="protein sequence ID" value="ALUE_0002340601-mRNA-1"/>
    <property type="gene ID" value="ALUE_0002340601"/>
</dbReference>
<organism evidence="2 3">
    <name type="scientific">Ascaris lumbricoides</name>
    <name type="common">Giant roundworm</name>
    <dbReference type="NCBI Taxonomy" id="6252"/>
    <lineage>
        <taxon>Eukaryota</taxon>
        <taxon>Metazoa</taxon>
        <taxon>Ecdysozoa</taxon>
        <taxon>Nematoda</taxon>
        <taxon>Chromadorea</taxon>
        <taxon>Rhabditida</taxon>
        <taxon>Spirurina</taxon>
        <taxon>Ascaridomorpha</taxon>
        <taxon>Ascaridoidea</taxon>
        <taxon>Ascarididae</taxon>
        <taxon>Ascaris</taxon>
    </lineage>
</organism>
<evidence type="ECO:0000313" key="2">
    <source>
        <dbReference type="Proteomes" id="UP000036681"/>
    </source>
</evidence>
<dbReference type="PANTHER" id="PTHR10644">
    <property type="entry name" value="DNA REPAIR/RNA PROCESSING CPSF FAMILY"/>
    <property type="match status" value="1"/>
</dbReference>
<proteinExistence type="predicted"/>
<accession>A0A0M3IXC8</accession>
<dbReference type="InterPro" id="IPR058543">
    <property type="entry name" value="Beta-prop_RSE1/DDB1/CPSF1_2nd"/>
</dbReference>
<keyword evidence="2" id="KW-1185">Reference proteome</keyword>
<name>A0A0M3IXC8_ASCLU</name>
<dbReference type="Proteomes" id="UP000036681">
    <property type="component" value="Unplaced"/>
</dbReference>
<dbReference type="Pfam" id="PF23726">
    <property type="entry name" value="Beta-prop_RSE1_2nd"/>
    <property type="match status" value="1"/>
</dbReference>
<protein>
    <submittedName>
        <fullName evidence="3">CPSF_A domain-containing protein</fullName>
    </submittedName>
</protein>
<dbReference type="AlphaFoldDB" id="A0A0M3IXC8"/>
<dbReference type="InterPro" id="IPR050358">
    <property type="entry name" value="RSE1/DDB1/CFT1"/>
</dbReference>
<reference evidence="3" key="1">
    <citation type="submission" date="2017-02" db="UniProtKB">
        <authorList>
            <consortium name="WormBaseParasite"/>
        </authorList>
    </citation>
    <scope>IDENTIFICATION</scope>
</reference>
<dbReference type="InterPro" id="IPR015943">
    <property type="entry name" value="WD40/YVTN_repeat-like_dom_sf"/>
</dbReference>